<name>A0A7J8N4C9_9ROSI</name>
<dbReference type="Proteomes" id="UP000593572">
    <property type="component" value="Unassembled WGS sequence"/>
</dbReference>
<evidence type="ECO:0000313" key="2">
    <source>
        <dbReference type="Proteomes" id="UP000593572"/>
    </source>
</evidence>
<organism evidence="1 2">
    <name type="scientific">Gossypium lobatum</name>
    <dbReference type="NCBI Taxonomy" id="34289"/>
    <lineage>
        <taxon>Eukaryota</taxon>
        <taxon>Viridiplantae</taxon>
        <taxon>Streptophyta</taxon>
        <taxon>Embryophyta</taxon>
        <taxon>Tracheophyta</taxon>
        <taxon>Spermatophyta</taxon>
        <taxon>Magnoliopsida</taxon>
        <taxon>eudicotyledons</taxon>
        <taxon>Gunneridae</taxon>
        <taxon>Pentapetalae</taxon>
        <taxon>rosids</taxon>
        <taxon>malvids</taxon>
        <taxon>Malvales</taxon>
        <taxon>Malvaceae</taxon>
        <taxon>Malvoideae</taxon>
        <taxon>Gossypium</taxon>
    </lineage>
</organism>
<dbReference type="AlphaFoldDB" id="A0A7J8N4C9"/>
<comment type="caution">
    <text evidence="1">The sequence shown here is derived from an EMBL/GenBank/DDBJ whole genome shotgun (WGS) entry which is preliminary data.</text>
</comment>
<protein>
    <submittedName>
        <fullName evidence="1">Uncharacterized protein</fullName>
    </submittedName>
</protein>
<reference evidence="1 2" key="1">
    <citation type="journal article" date="2019" name="Genome Biol. Evol.">
        <title>Insights into the evolution of the New World diploid cottons (Gossypium, subgenus Houzingenia) based on genome sequencing.</title>
        <authorList>
            <person name="Grover C.E."/>
            <person name="Arick M.A. 2nd"/>
            <person name="Thrash A."/>
            <person name="Conover J.L."/>
            <person name="Sanders W.S."/>
            <person name="Peterson D.G."/>
            <person name="Frelichowski J.E."/>
            <person name="Scheffler J.A."/>
            <person name="Scheffler B.E."/>
            <person name="Wendel J.F."/>
        </authorList>
    </citation>
    <scope>NUCLEOTIDE SEQUENCE [LARGE SCALE GENOMIC DNA]</scope>
    <source>
        <strain evidence="1">157</strain>
        <tissue evidence="1">Leaf</tissue>
    </source>
</reference>
<proteinExistence type="predicted"/>
<evidence type="ECO:0000313" key="1">
    <source>
        <dbReference type="EMBL" id="MBA0571766.1"/>
    </source>
</evidence>
<keyword evidence="2" id="KW-1185">Reference proteome</keyword>
<gene>
    <name evidence="1" type="ORF">Golob_002141</name>
</gene>
<dbReference type="EMBL" id="JABEZX010000012">
    <property type="protein sequence ID" value="MBA0571766.1"/>
    <property type="molecule type" value="Genomic_DNA"/>
</dbReference>
<accession>A0A7J8N4C9</accession>
<sequence length="55" mass="6239">MWTKQELRRLGITDLTVAMAEGKNFYDIEGESLTIVMLPSPSQDPKEMVGEIKIK</sequence>